<reference evidence="4 5" key="1">
    <citation type="journal article" date="2022" name="Int. J. Syst. Evol. Microbiol.">
        <title>Prevotella herbatica sp. nov., a plant polysaccharide-decomposing anaerobic bacterium isolated from a methanogenic reactor.</title>
        <authorList>
            <person name="Uek A."/>
            <person name="Tonouchi A."/>
            <person name="Kaku N."/>
            <person name="Ueki K."/>
        </authorList>
    </citation>
    <scope>NUCLEOTIDE SEQUENCE [LARGE SCALE GENOMIC DNA]</scope>
    <source>
        <strain evidence="4 5">WR041</strain>
    </source>
</reference>
<protein>
    <submittedName>
        <fullName evidence="4">Nitroreductase</fullName>
    </submittedName>
</protein>
<dbReference type="Proteomes" id="UP001319045">
    <property type="component" value="Chromosome"/>
</dbReference>
<dbReference type="PANTHER" id="PTHR43673">
    <property type="entry name" value="NAD(P)H NITROREDUCTASE YDGI-RELATED"/>
    <property type="match status" value="1"/>
</dbReference>
<evidence type="ECO:0000313" key="5">
    <source>
        <dbReference type="Proteomes" id="UP001319045"/>
    </source>
</evidence>
<evidence type="ECO:0000313" key="4">
    <source>
        <dbReference type="EMBL" id="BCS86608.1"/>
    </source>
</evidence>
<dbReference type="PANTHER" id="PTHR43673:SF10">
    <property type="entry name" value="NADH DEHYDROGENASE_NAD(P)H NITROREDUCTASE XCC3605-RELATED"/>
    <property type="match status" value="1"/>
</dbReference>
<keyword evidence="2" id="KW-0560">Oxidoreductase</keyword>
<proteinExistence type="inferred from homology"/>
<name>A0ABM7P1D8_9BACT</name>
<dbReference type="InterPro" id="IPR029479">
    <property type="entry name" value="Nitroreductase"/>
</dbReference>
<organism evidence="4 5">
    <name type="scientific">Prevotella herbatica</name>
    <dbReference type="NCBI Taxonomy" id="2801997"/>
    <lineage>
        <taxon>Bacteria</taxon>
        <taxon>Pseudomonadati</taxon>
        <taxon>Bacteroidota</taxon>
        <taxon>Bacteroidia</taxon>
        <taxon>Bacteroidales</taxon>
        <taxon>Prevotellaceae</taxon>
        <taxon>Prevotella</taxon>
    </lineage>
</organism>
<evidence type="ECO:0000256" key="2">
    <source>
        <dbReference type="ARBA" id="ARBA00023002"/>
    </source>
</evidence>
<evidence type="ECO:0000259" key="3">
    <source>
        <dbReference type="Pfam" id="PF00881"/>
    </source>
</evidence>
<feature type="domain" description="Nitroreductase" evidence="3">
    <location>
        <begin position="4"/>
        <end position="156"/>
    </location>
</feature>
<sequence>MKAIENRRSIRKYKDQPIDEKLLLEIIRNASLAPSGNNTQPWNFIIVDNLETRKEISIVCHNQKWMNTAPVFIVCVADIKCRVKETEKINLDEETSIFELKQIIRDTAISVEHIVIEATELGLGTCWVAWYEQKEIRQLLGIPNDKYVVGIITIGYSDENPKQRPRKDIEDIIHKNRW</sequence>
<accession>A0ABM7P1D8</accession>
<dbReference type="SUPFAM" id="SSF55469">
    <property type="entry name" value="FMN-dependent nitroreductase-like"/>
    <property type="match status" value="1"/>
</dbReference>
<keyword evidence="5" id="KW-1185">Reference proteome</keyword>
<dbReference type="Gene3D" id="3.40.109.10">
    <property type="entry name" value="NADH Oxidase"/>
    <property type="match status" value="1"/>
</dbReference>
<evidence type="ECO:0000256" key="1">
    <source>
        <dbReference type="ARBA" id="ARBA00007118"/>
    </source>
</evidence>
<dbReference type="RefSeq" id="WP_207154180.1">
    <property type="nucleotide sequence ID" value="NZ_AP024484.1"/>
</dbReference>
<dbReference type="EMBL" id="AP024484">
    <property type="protein sequence ID" value="BCS86608.1"/>
    <property type="molecule type" value="Genomic_DNA"/>
</dbReference>
<comment type="similarity">
    <text evidence="1">Belongs to the nitroreductase family.</text>
</comment>
<dbReference type="Pfam" id="PF00881">
    <property type="entry name" value="Nitroreductase"/>
    <property type="match status" value="1"/>
</dbReference>
<gene>
    <name evidence="4" type="ORF">prwr041_25010</name>
</gene>
<dbReference type="InterPro" id="IPR000415">
    <property type="entry name" value="Nitroreductase-like"/>
</dbReference>